<dbReference type="EMBL" id="WKPI01000029">
    <property type="protein sequence ID" value="MSC34205.1"/>
    <property type="molecule type" value="Genomic_DNA"/>
</dbReference>
<dbReference type="RefSeq" id="WP_154239736.1">
    <property type="nucleotide sequence ID" value="NZ_WKPI01000029.1"/>
</dbReference>
<accession>A0ABW9QK36</accession>
<gene>
    <name evidence="1" type="ORF">GKD88_13845</name>
</gene>
<protein>
    <recommendedName>
        <fullName evidence="3">SMP-30/Gluconolactonase/LRE-like region domain-containing protein</fullName>
    </recommendedName>
</protein>
<evidence type="ECO:0008006" key="3">
    <source>
        <dbReference type="Google" id="ProtNLM"/>
    </source>
</evidence>
<evidence type="ECO:0000313" key="2">
    <source>
        <dbReference type="Proteomes" id="UP000480929"/>
    </source>
</evidence>
<sequence>MMKPIQPMDLNSYWFLSKLTMNPYREEVIACVRSQMELQENRYCHELMIKKGKAWETRLKLKKPGLVCFLDADTLLLTNAETSLFQSDPKKTQFLTYSLKTGDLTEIFSLPFPVSSAHYLGGTQLIVKAEVDENVGEDEANFPTGNTYKENVMVLEELPWCANGRGFISRHRNRLFVADWTTQQYQPITSSDFQCGGVAVCPDRHQVLFTGMTYKDKASQKEGLFLYDAVRQEVTTLIEEGVFRRIKEPCFLNDSLVFAATKGERYGKNEALDFYLLNPMTKQYRILKALDHPLGSSVVSDCRLNSGSAVKVVQDQLYFTMMDDAVISSGL</sequence>
<dbReference type="Proteomes" id="UP000480929">
    <property type="component" value="Unassembled WGS sequence"/>
</dbReference>
<reference evidence="1 2" key="1">
    <citation type="journal article" date="2019" name="Nat. Med.">
        <title>A library of human gut bacterial isolates paired with longitudinal multiomics data enables mechanistic microbiome research.</title>
        <authorList>
            <person name="Poyet M."/>
            <person name="Groussin M."/>
            <person name="Gibbons S.M."/>
            <person name="Avila-Pacheco J."/>
            <person name="Jiang X."/>
            <person name="Kearney S.M."/>
            <person name="Perrotta A.R."/>
            <person name="Berdy B."/>
            <person name="Zhao S."/>
            <person name="Lieberman T.D."/>
            <person name="Swanson P.K."/>
            <person name="Smith M."/>
            <person name="Roesemann S."/>
            <person name="Alexander J.E."/>
            <person name="Rich S.A."/>
            <person name="Livny J."/>
            <person name="Vlamakis H."/>
            <person name="Clish C."/>
            <person name="Bullock K."/>
            <person name="Deik A."/>
            <person name="Scott J."/>
            <person name="Pierce K.A."/>
            <person name="Xavier R.J."/>
            <person name="Alm E.J."/>
        </authorList>
    </citation>
    <scope>NUCLEOTIDE SEQUENCE [LARGE SCALE GENOMIC DNA]</scope>
    <source>
        <strain evidence="1 2">BIOML-A5</strain>
    </source>
</reference>
<organism evidence="1 2">
    <name type="scientific">Holdemania massiliensis</name>
    <dbReference type="NCBI Taxonomy" id="1468449"/>
    <lineage>
        <taxon>Bacteria</taxon>
        <taxon>Bacillati</taxon>
        <taxon>Bacillota</taxon>
        <taxon>Erysipelotrichia</taxon>
        <taxon>Erysipelotrichales</taxon>
        <taxon>Erysipelotrichaceae</taxon>
        <taxon>Holdemania</taxon>
    </lineage>
</organism>
<comment type="caution">
    <text evidence="1">The sequence shown here is derived from an EMBL/GenBank/DDBJ whole genome shotgun (WGS) entry which is preliminary data.</text>
</comment>
<evidence type="ECO:0000313" key="1">
    <source>
        <dbReference type="EMBL" id="MSC34205.1"/>
    </source>
</evidence>
<name>A0ABW9QK36_9FIRM</name>
<dbReference type="SUPFAM" id="SSF82171">
    <property type="entry name" value="DPP6 N-terminal domain-like"/>
    <property type="match status" value="1"/>
</dbReference>
<proteinExistence type="predicted"/>
<keyword evidence="2" id="KW-1185">Reference proteome</keyword>